<reference evidence="5" key="1">
    <citation type="journal article" date="2019" name="Int. J. Syst. Evol. Microbiol.">
        <title>The Global Catalogue of Microorganisms (GCM) 10K type strain sequencing project: providing services to taxonomists for standard genome sequencing and annotation.</title>
        <authorList>
            <consortium name="The Broad Institute Genomics Platform"/>
            <consortium name="The Broad Institute Genome Sequencing Center for Infectious Disease"/>
            <person name="Wu L."/>
            <person name="Ma J."/>
        </authorList>
    </citation>
    <scope>NUCLEOTIDE SEQUENCE [LARGE SCALE GENOMIC DNA]</scope>
    <source>
        <strain evidence="5">YIM 94188</strain>
    </source>
</reference>
<evidence type="ECO:0000259" key="3">
    <source>
        <dbReference type="Pfam" id="PF13559"/>
    </source>
</evidence>
<dbReference type="InterPro" id="IPR025403">
    <property type="entry name" value="TgpA-like_C"/>
</dbReference>
<sequence>MGNRSPAPLTLGALVLVLCALVAATGDGLGWTGPERTAPVETPAERAEPGDSEGRDRTAEEIDDSGDRPDPAEGPPLERILVWTVLALLAAILVAVLAQLRLMVWRRRLEGGRVRRPGRPHSGEVPDDEDDDEALAEALDAGLDELAVGPPRNAIVAAWLRLERAAVSERFARDPADTPSEFAERVLSSYALDAGAVGRLAALYREARFSEHPISEEQREQARSCLATLLVELRASRSGGRP</sequence>
<accession>A0ABW0ZH72</accession>
<feature type="region of interest" description="Disordered" evidence="1">
    <location>
        <begin position="30"/>
        <end position="74"/>
    </location>
</feature>
<proteinExistence type="predicted"/>
<keyword evidence="2" id="KW-0472">Membrane</keyword>
<comment type="caution">
    <text evidence="4">The sequence shown here is derived from an EMBL/GenBank/DDBJ whole genome shotgun (WGS) entry which is preliminary data.</text>
</comment>
<dbReference type="RefSeq" id="WP_136434742.1">
    <property type="nucleotide sequence ID" value="NZ_JBHSNS010000005.1"/>
</dbReference>
<evidence type="ECO:0000256" key="2">
    <source>
        <dbReference type="SAM" id="Phobius"/>
    </source>
</evidence>
<keyword evidence="2" id="KW-0812">Transmembrane</keyword>
<feature type="compositionally biased region" description="Basic and acidic residues" evidence="1">
    <location>
        <begin position="43"/>
        <end position="71"/>
    </location>
</feature>
<dbReference type="Pfam" id="PF13559">
    <property type="entry name" value="DUF4129"/>
    <property type="match status" value="1"/>
</dbReference>
<protein>
    <submittedName>
        <fullName evidence="4">DUF4129 domain-containing protein</fullName>
    </submittedName>
</protein>
<organism evidence="4 5">
    <name type="scientific">Nocardioides vastitatis</name>
    <dbReference type="NCBI Taxonomy" id="2568655"/>
    <lineage>
        <taxon>Bacteria</taxon>
        <taxon>Bacillati</taxon>
        <taxon>Actinomycetota</taxon>
        <taxon>Actinomycetes</taxon>
        <taxon>Propionibacteriales</taxon>
        <taxon>Nocardioidaceae</taxon>
        <taxon>Nocardioides</taxon>
    </lineage>
</organism>
<feature type="domain" description="Protein-glutamine gamma-glutamyltransferase-like C-terminal" evidence="3">
    <location>
        <begin position="158"/>
        <end position="226"/>
    </location>
</feature>
<evidence type="ECO:0000313" key="4">
    <source>
        <dbReference type="EMBL" id="MFC5729677.1"/>
    </source>
</evidence>
<feature type="transmembrane region" description="Helical" evidence="2">
    <location>
        <begin position="80"/>
        <end position="100"/>
    </location>
</feature>
<feature type="region of interest" description="Disordered" evidence="1">
    <location>
        <begin position="113"/>
        <end position="132"/>
    </location>
</feature>
<gene>
    <name evidence="4" type="ORF">ACFPQB_12175</name>
</gene>
<keyword evidence="5" id="KW-1185">Reference proteome</keyword>
<dbReference type="Proteomes" id="UP001596072">
    <property type="component" value="Unassembled WGS sequence"/>
</dbReference>
<keyword evidence="2" id="KW-1133">Transmembrane helix</keyword>
<name>A0ABW0ZH72_9ACTN</name>
<evidence type="ECO:0000256" key="1">
    <source>
        <dbReference type="SAM" id="MobiDB-lite"/>
    </source>
</evidence>
<evidence type="ECO:0000313" key="5">
    <source>
        <dbReference type="Proteomes" id="UP001596072"/>
    </source>
</evidence>
<dbReference type="EMBL" id="JBHSNS010000005">
    <property type="protein sequence ID" value="MFC5729677.1"/>
    <property type="molecule type" value="Genomic_DNA"/>
</dbReference>